<dbReference type="RefSeq" id="WP_075071005.1">
    <property type="nucleotide sequence ID" value="NZ_LGCM01000025.1"/>
</dbReference>
<keyword evidence="3" id="KW-1185">Reference proteome</keyword>
<proteinExistence type="predicted"/>
<feature type="transmembrane region" description="Helical" evidence="1">
    <location>
        <begin position="45"/>
        <end position="63"/>
    </location>
</feature>
<dbReference type="STRING" id="229921.ADN01_05860"/>
<evidence type="ECO:0008006" key="4">
    <source>
        <dbReference type="Google" id="ProtNLM"/>
    </source>
</evidence>
<protein>
    <recommendedName>
        <fullName evidence="4">Glycosyltransferase RgtA/B/C/D-like domain-containing protein</fullName>
    </recommendedName>
</protein>
<dbReference type="Proteomes" id="UP000050501">
    <property type="component" value="Unassembled WGS sequence"/>
</dbReference>
<feature type="transmembrane region" description="Helical" evidence="1">
    <location>
        <begin position="105"/>
        <end position="134"/>
    </location>
</feature>
<reference evidence="2 3" key="1">
    <citation type="submission" date="2015-07" db="EMBL/GenBank/DDBJ databases">
        <title>Genome sequence of Levilinea saccharolytica DSM 16555.</title>
        <authorList>
            <person name="Hemp J."/>
            <person name="Ward L.M."/>
            <person name="Pace L.A."/>
            <person name="Fischer W.W."/>
        </authorList>
    </citation>
    <scope>NUCLEOTIDE SEQUENCE [LARGE SCALE GENOMIC DNA]</scope>
    <source>
        <strain evidence="2 3">KIBI-1</strain>
    </source>
</reference>
<evidence type="ECO:0000313" key="2">
    <source>
        <dbReference type="EMBL" id="KPL85685.1"/>
    </source>
</evidence>
<feature type="transmembrane region" description="Helical" evidence="1">
    <location>
        <begin position="146"/>
        <end position="165"/>
    </location>
</feature>
<gene>
    <name evidence="2" type="ORF">ADN01_05860</name>
</gene>
<feature type="transmembrane region" description="Helical" evidence="1">
    <location>
        <begin position="210"/>
        <end position="228"/>
    </location>
</feature>
<feature type="transmembrane region" description="Helical" evidence="1">
    <location>
        <begin position="371"/>
        <end position="391"/>
    </location>
</feature>
<comment type="caution">
    <text evidence="2">The sequence shown here is derived from an EMBL/GenBank/DDBJ whole genome shotgun (WGS) entry which is preliminary data.</text>
</comment>
<dbReference type="EMBL" id="LGCM01000025">
    <property type="protein sequence ID" value="KPL85685.1"/>
    <property type="molecule type" value="Genomic_DNA"/>
</dbReference>
<name>A0A0P6Y1E3_9CHLR</name>
<feature type="transmembrane region" description="Helical" evidence="1">
    <location>
        <begin position="403"/>
        <end position="421"/>
    </location>
</feature>
<sequence length="564" mass="61103">GVLRWALWAALPVGGWLLRRDLRAWLAQAAGVKALWRRSDGWSRWVGGLLGFLFFCALLIALAPPLKYDALMYHLTLPQLYLEQGRVGYVPELVMSGMPQTAEMLYTWAAALAGSSAGPVLSVTAALLAVLGLVGWLEERLDTRAAWAGAAALLAGYTLAVSPAWGYVDWLALWFGAAALIALDGWRRLGEARLLRLVGAFAGLALGTKYPAGVLGLVCLLALGWQILRGRARFWPALRQFGLTAVGLALPWLVKNALTTGNPLYPFFFGGGAMNAVRMSVYQGMSSWGNWQDFWLLPLRATYIGVDGAGGYSVSVGPLLLGLGALAWMGRGSLRADQRTTLGSAAFLSLAGLLVWALGNRLSGYLIQTRFYFALFPAFAALAAFGFAGLSRARLGTVGLQRVAGTVVLLALGLNAVEVGLHTVKTGALRTVLGLHSAEAYLADNLGWYAPVMADVRQLGPQTRTLLLFEPRSFYCRPNCAPDEILDRWKRSLTALGSPQAVLAAWKAEGFTHLLVYRAGVEFMRESGDPHVTPAEWAALEAFLADLPEPVNYDNVYWMYDLRP</sequence>
<keyword evidence="1" id="KW-0472">Membrane</keyword>
<keyword evidence="1" id="KW-0812">Transmembrane</keyword>
<accession>A0A0P6Y1E3</accession>
<feature type="transmembrane region" description="Helical" evidence="1">
    <location>
        <begin position="341"/>
        <end position="359"/>
    </location>
</feature>
<keyword evidence="1" id="KW-1133">Transmembrane helix</keyword>
<evidence type="ECO:0000256" key="1">
    <source>
        <dbReference type="SAM" id="Phobius"/>
    </source>
</evidence>
<feature type="transmembrane region" description="Helical" evidence="1">
    <location>
        <begin position="309"/>
        <end position="329"/>
    </location>
</feature>
<dbReference type="AlphaFoldDB" id="A0A0P6Y1E3"/>
<evidence type="ECO:0000313" key="3">
    <source>
        <dbReference type="Proteomes" id="UP000050501"/>
    </source>
</evidence>
<feature type="non-terminal residue" evidence="2">
    <location>
        <position position="1"/>
    </location>
</feature>
<organism evidence="2 3">
    <name type="scientific">Levilinea saccharolytica</name>
    <dbReference type="NCBI Taxonomy" id="229921"/>
    <lineage>
        <taxon>Bacteria</taxon>
        <taxon>Bacillati</taxon>
        <taxon>Chloroflexota</taxon>
        <taxon>Anaerolineae</taxon>
        <taxon>Anaerolineales</taxon>
        <taxon>Anaerolineaceae</taxon>
        <taxon>Levilinea</taxon>
    </lineage>
</organism>